<organism evidence="22 23">
    <name type="scientific">Agaribacillus aureus</name>
    <dbReference type="NCBI Taxonomy" id="3051825"/>
    <lineage>
        <taxon>Bacteria</taxon>
        <taxon>Pseudomonadati</taxon>
        <taxon>Bacteroidota</taxon>
        <taxon>Cytophagia</taxon>
        <taxon>Cytophagales</taxon>
        <taxon>Splendidivirgaceae</taxon>
        <taxon>Agaribacillus</taxon>
    </lineage>
</organism>
<dbReference type="InterPro" id="IPR007484">
    <property type="entry name" value="Peptidase_M28"/>
</dbReference>
<keyword evidence="18" id="KW-0458">Lysosome</keyword>
<dbReference type="Gene3D" id="3.50.30.30">
    <property type="match status" value="1"/>
</dbReference>
<gene>
    <name evidence="22" type="ORF">QQ020_31580</name>
</gene>
<evidence type="ECO:0000256" key="12">
    <source>
        <dbReference type="ARBA" id="ARBA00022824"/>
    </source>
</evidence>
<evidence type="ECO:0000256" key="11">
    <source>
        <dbReference type="ARBA" id="ARBA00022801"/>
    </source>
</evidence>
<sequence length="478" mass="52109">MNPIKTHAIFKYAVFLVFFTTNCIQKPQEAEQAVPATQSPIDPQVAATIKSFFDEALSDRACYLMLEELCKDVGPRLSGSKGAEAAVAWAKKKMEDEGFDEVYLQEVMVPHWERGKEEEAHIVLEDGKKETLSFLTVGGSVPTPAGGITAEVIEVQSIDELAALGQENIRGKIVFFNQPFDQRNISQMASYGATVRQRTQGAIEAASYGAVASVIRSLSSSFDDVPHTGTMSYKSGLDSIPHAALGVKSAELLSKRLKAGSVTLHMKINSRIYPDARSHNVIGVLKGSEFPQEIITIGGHLDSWDVGEGAHDDGAGCVHALGVLRLFKKLGIKPKRTIRAVMFMNEENGLKGGIKYAENARDEKENHLVAIESDAGGFSPRGFGVTASDEQLEKVRSWLPYFNPNTIAFINKGGGGADIRPLYDVQGTPTIGLLTEGQRMFDYHHSANDVFEHVHPRELELGTASLTALVYLIDQNGF</sequence>
<evidence type="ECO:0000256" key="18">
    <source>
        <dbReference type="ARBA" id="ARBA00023228"/>
    </source>
</evidence>
<dbReference type="SUPFAM" id="SSF53187">
    <property type="entry name" value="Zn-dependent exopeptidases"/>
    <property type="match status" value="1"/>
</dbReference>
<evidence type="ECO:0000256" key="13">
    <source>
        <dbReference type="ARBA" id="ARBA00022833"/>
    </source>
</evidence>
<dbReference type="PANTHER" id="PTHR12053">
    <property type="entry name" value="PROTEASE FAMILY M28 PLASMA GLUTAMATE CARBOXYPEPTIDASE-RELATED"/>
    <property type="match status" value="1"/>
</dbReference>
<keyword evidence="11" id="KW-0378">Hydrolase</keyword>
<keyword evidence="13" id="KW-0862">Zinc</keyword>
<keyword evidence="10" id="KW-0732">Signal</keyword>
<evidence type="ECO:0000313" key="23">
    <source>
        <dbReference type="Proteomes" id="UP001172083"/>
    </source>
</evidence>
<keyword evidence="7" id="KW-0121">Carboxypeptidase</keyword>
<evidence type="ECO:0000256" key="4">
    <source>
        <dbReference type="ARBA" id="ARBA00004613"/>
    </source>
</evidence>
<comment type="subunit">
    <text evidence="19">Homodimer. The monomeric form is inactive while the homodimer is active.</text>
</comment>
<keyword evidence="6" id="KW-0964">Secreted</keyword>
<keyword evidence="17" id="KW-0325">Glycoprotein</keyword>
<proteinExistence type="predicted"/>
<dbReference type="EMBL" id="JAUJEB010000010">
    <property type="protein sequence ID" value="MDN5216653.1"/>
    <property type="molecule type" value="Genomic_DNA"/>
</dbReference>
<protein>
    <recommendedName>
        <fullName evidence="5">Carboxypeptidase Q</fullName>
    </recommendedName>
    <alternativeName>
        <fullName evidence="20">Plasma glutamate carboxypeptidase</fullName>
    </alternativeName>
</protein>
<keyword evidence="14" id="KW-0333">Golgi apparatus</keyword>
<evidence type="ECO:0000256" key="14">
    <source>
        <dbReference type="ARBA" id="ARBA00023034"/>
    </source>
</evidence>
<evidence type="ECO:0000256" key="15">
    <source>
        <dbReference type="ARBA" id="ARBA00023049"/>
    </source>
</evidence>
<evidence type="ECO:0000256" key="7">
    <source>
        <dbReference type="ARBA" id="ARBA00022645"/>
    </source>
</evidence>
<keyword evidence="16" id="KW-0865">Zymogen</keyword>
<name>A0ABT8LGG0_9BACT</name>
<evidence type="ECO:0000256" key="2">
    <source>
        <dbReference type="ARBA" id="ARBA00004371"/>
    </source>
</evidence>
<evidence type="ECO:0000256" key="3">
    <source>
        <dbReference type="ARBA" id="ARBA00004555"/>
    </source>
</evidence>
<evidence type="ECO:0000256" key="9">
    <source>
        <dbReference type="ARBA" id="ARBA00022723"/>
    </source>
</evidence>
<keyword evidence="12" id="KW-0256">Endoplasmic reticulum</keyword>
<keyword evidence="8" id="KW-0645">Protease</keyword>
<evidence type="ECO:0000256" key="20">
    <source>
        <dbReference type="ARBA" id="ARBA00033328"/>
    </source>
</evidence>
<evidence type="ECO:0000256" key="10">
    <source>
        <dbReference type="ARBA" id="ARBA00022729"/>
    </source>
</evidence>
<dbReference type="InterPro" id="IPR039866">
    <property type="entry name" value="CPQ"/>
</dbReference>
<evidence type="ECO:0000256" key="16">
    <source>
        <dbReference type="ARBA" id="ARBA00023145"/>
    </source>
</evidence>
<dbReference type="Gene3D" id="3.40.630.10">
    <property type="entry name" value="Zn peptidases"/>
    <property type="match status" value="1"/>
</dbReference>
<keyword evidence="9" id="KW-0479">Metal-binding</keyword>
<evidence type="ECO:0000259" key="21">
    <source>
        <dbReference type="Pfam" id="PF04389"/>
    </source>
</evidence>
<dbReference type="Proteomes" id="UP001172083">
    <property type="component" value="Unassembled WGS sequence"/>
</dbReference>
<keyword evidence="15" id="KW-0482">Metalloprotease</keyword>
<evidence type="ECO:0000313" key="22">
    <source>
        <dbReference type="EMBL" id="MDN5216653.1"/>
    </source>
</evidence>
<accession>A0ABT8LGG0</accession>
<comment type="subcellular location">
    <subcellularLocation>
        <location evidence="1">Endoplasmic reticulum</location>
    </subcellularLocation>
    <subcellularLocation>
        <location evidence="3">Golgi apparatus</location>
    </subcellularLocation>
    <subcellularLocation>
        <location evidence="2">Lysosome</location>
    </subcellularLocation>
    <subcellularLocation>
        <location evidence="4">Secreted</location>
    </subcellularLocation>
</comment>
<dbReference type="RefSeq" id="WP_346761991.1">
    <property type="nucleotide sequence ID" value="NZ_JAUJEB010000010.1"/>
</dbReference>
<feature type="domain" description="Peptidase M28" evidence="21">
    <location>
        <begin position="280"/>
        <end position="460"/>
    </location>
</feature>
<dbReference type="PANTHER" id="PTHR12053:SF3">
    <property type="entry name" value="CARBOXYPEPTIDASE Q"/>
    <property type="match status" value="1"/>
</dbReference>
<keyword evidence="23" id="KW-1185">Reference proteome</keyword>
<evidence type="ECO:0000256" key="5">
    <source>
        <dbReference type="ARBA" id="ARBA00014116"/>
    </source>
</evidence>
<comment type="caution">
    <text evidence="22">The sequence shown here is derived from an EMBL/GenBank/DDBJ whole genome shotgun (WGS) entry which is preliminary data.</text>
</comment>
<evidence type="ECO:0000256" key="17">
    <source>
        <dbReference type="ARBA" id="ARBA00023180"/>
    </source>
</evidence>
<evidence type="ECO:0000256" key="8">
    <source>
        <dbReference type="ARBA" id="ARBA00022670"/>
    </source>
</evidence>
<evidence type="ECO:0000256" key="6">
    <source>
        <dbReference type="ARBA" id="ARBA00022525"/>
    </source>
</evidence>
<evidence type="ECO:0000256" key="19">
    <source>
        <dbReference type="ARBA" id="ARBA00025833"/>
    </source>
</evidence>
<evidence type="ECO:0000256" key="1">
    <source>
        <dbReference type="ARBA" id="ARBA00004240"/>
    </source>
</evidence>
<dbReference type="Pfam" id="PF04389">
    <property type="entry name" value="Peptidase_M28"/>
    <property type="match status" value="1"/>
</dbReference>
<reference evidence="22" key="1">
    <citation type="submission" date="2023-06" db="EMBL/GenBank/DDBJ databases">
        <title>Genomic of Agaribacillus aureum.</title>
        <authorList>
            <person name="Wang G."/>
        </authorList>
    </citation>
    <scope>NUCLEOTIDE SEQUENCE</scope>
    <source>
        <strain evidence="22">BMA12</strain>
    </source>
</reference>